<evidence type="ECO:0000256" key="1">
    <source>
        <dbReference type="SAM" id="MobiDB-lite"/>
    </source>
</evidence>
<dbReference type="PANTHER" id="PTHR28020:SF1">
    <property type="entry name" value="YAP1-BINDING PROTEIN 1-RELATED"/>
    <property type="match status" value="1"/>
</dbReference>
<accession>A0A9W6SYK6</accession>
<reference evidence="2" key="1">
    <citation type="submission" date="2023-04" db="EMBL/GenBank/DDBJ databases">
        <title>Candida boidinii NBRC 10035.</title>
        <authorList>
            <person name="Ichikawa N."/>
            <person name="Sato H."/>
            <person name="Tonouchi N."/>
        </authorList>
    </citation>
    <scope>NUCLEOTIDE SEQUENCE</scope>
    <source>
        <strain evidence="2">NBRC 10035</strain>
    </source>
</reference>
<dbReference type="EMBL" id="BSXN01000459">
    <property type="protein sequence ID" value="GME68655.1"/>
    <property type="molecule type" value="Genomic_DNA"/>
</dbReference>
<dbReference type="GO" id="GO:0005737">
    <property type="term" value="C:cytoplasm"/>
    <property type="evidence" value="ECO:0007669"/>
    <property type="project" value="TreeGrafter"/>
</dbReference>
<dbReference type="InterPro" id="IPR013877">
    <property type="entry name" value="YAP-bd/ALF4/Glomulin"/>
</dbReference>
<evidence type="ECO:0000313" key="3">
    <source>
        <dbReference type="Proteomes" id="UP001165120"/>
    </source>
</evidence>
<dbReference type="Pfam" id="PF08568">
    <property type="entry name" value="Kinetochor_Ybp2"/>
    <property type="match status" value="1"/>
</dbReference>
<protein>
    <submittedName>
        <fullName evidence="2">Unnamed protein product</fullName>
    </submittedName>
</protein>
<dbReference type="GO" id="GO:0034599">
    <property type="term" value="P:cellular response to oxidative stress"/>
    <property type="evidence" value="ECO:0007669"/>
    <property type="project" value="InterPro"/>
</dbReference>
<comment type="caution">
    <text evidence="2">The sequence shown here is derived from an EMBL/GenBank/DDBJ whole genome shotgun (WGS) entry which is preliminary data.</text>
</comment>
<name>A0A9W6SYK6_CANBO</name>
<proteinExistence type="predicted"/>
<dbReference type="InterPro" id="IPR040347">
    <property type="entry name" value="YBP1/2"/>
</dbReference>
<sequence>MNESESNKQIEQQQDENDSIEVSEEKLTCKELIKLLNDSSVDCCENNDYLTFTTILEIYLNKNYLHKNFDQFEIVEILNNLYQILELNEILLFNISWDLPNYLIDLIDLNWQYNEYGIKNSKNLMIILKIFNLLCINSNEKECILTSCELLSKLIKNSDFDKKFLVKNSKNKMDVLCFAEIPSRNYIIKFHSLLQLINSCYRKLNTNSPSKFLSIIISSFINFISLNYDQSDLLPIVRRLYTFIRDYQPFPNITDPDEEFLQGKLLIYFTYYLLNCESSGAPGLLTNLYVSNLNKKMKIRENEKIILTNGQLNQNDLLLKLISLLESFDIDISEEFNKELKLSSDIFYEIDNNYNKSNNQKDDKKDLNNEAIFNISINFYNLNKKLSNKKLFHNLNGIILSYTFTLLDNGSSVSLKTSDLIKLSLRVMVPFIIEPKLVNYGSVISLIILLFDSLNDKESAVQDLQTVNPHLITTCIQCFISLLNQLHETKPYIYEPLVKLDDELYKPLFSEDNDENDNDNDNDLDDDEFFQDFIANNKDESKKEVIETIIAFYERKEIFLGIL</sequence>
<feature type="region of interest" description="Disordered" evidence="1">
    <location>
        <begin position="1"/>
        <end position="21"/>
    </location>
</feature>
<dbReference type="PANTHER" id="PTHR28020">
    <property type="entry name" value="YAP1-BINDING PROTEIN 1-RELATED"/>
    <property type="match status" value="1"/>
</dbReference>
<gene>
    <name evidence="2" type="ORF">Cboi02_000178500</name>
</gene>
<keyword evidence="3" id="KW-1185">Reference proteome</keyword>
<dbReference type="Proteomes" id="UP001165120">
    <property type="component" value="Unassembled WGS sequence"/>
</dbReference>
<dbReference type="AlphaFoldDB" id="A0A9W6SYK6"/>
<organism evidence="2 3">
    <name type="scientific">Candida boidinii</name>
    <name type="common">Yeast</name>
    <dbReference type="NCBI Taxonomy" id="5477"/>
    <lineage>
        <taxon>Eukaryota</taxon>
        <taxon>Fungi</taxon>
        <taxon>Dikarya</taxon>
        <taxon>Ascomycota</taxon>
        <taxon>Saccharomycotina</taxon>
        <taxon>Pichiomycetes</taxon>
        <taxon>Pichiales</taxon>
        <taxon>Pichiaceae</taxon>
        <taxon>Ogataea</taxon>
        <taxon>Ogataea/Candida clade</taxon>
    </lineage>
</organism>
<evidence type="ECO:0000313" key="2">
    <source>
        <dbReference type="EMBL" id="GME68655.1"/>
    </source>
</evidence>